<proteinExistence type="predicted"/>
<dbReference type="Proteomes" id="UP000252884">
    <property type="component" value="Unassembled WGS sequence"/>
</dbReference>
<evidence type="ECO:0000256" key="1">
    <source>
        <dbReference type="SAM" id="SignalP"/>
    </source>
</evidence>
<gene>
    <name evidence="2" type="ORF">DES41_10134</name>
</gene>
<sequence length="40" mass="4040">MKAQALWALALAAACAAMAPAWRDPALAQAWLTLAALCGG</sequence>
<keyword evidence="3" id="KW-1185">Reference proteome</keyword>
<evidence type="ECO:0000313" key="3">
    <source>
        <dbReference type="Proteomes" id="UP000252884"/>
    </source>
</evidence>
<accession>A0A368Y5G8</accession>
<feature type="signal peptide" evidence="1">
    <location>
        <begin position="1"/>
        <end position="23"/>
    </location>
</feature>
<protein>
    <submittedName>
        <fullName evidence="2">Uncharacterized protein</fullName>
    </submittedName>
</protein>
<keyword evidence="1" id="KW-0732">Signal</keyword>
<dbReference type="EMBL" id="QPJK01000001">
    <property type="protein sequence ID" value="RCW75442.1"/>
    <property type="molecule type" value="Genomic_DNA"/>
</dbReference>
<dbReference type="AlphaFoldDB" id="A0A368Y5G8"/>
<dbReference type="PROSITE" id="PS51257">
    <property type="entry name" value="PROKAR_LIPOPROTEIN"/>
    <property type="match status" value="1"/>
</dbReference>
<organism evidence="2 3">
    <name type="scientific">Pseudorhodoferax soli</name>
    <dbReference type="NCBI Taxonomy" id="545864"/>
    <lineage>
        <taxon>Bacteria</taxon>
        <taxon>Pseudomonadati</taxon>
        <taxon>Pseudomonadota</taxon>
        <taxon>Betaproteobacteria</taxon>
        <taxon>Burkholderiales</taxon>
        <taxon>Comamonadaceae</taxon>
    </lineage>
</organism>
<comment type="caution">
    <text evidence="2">The sequence shown here is derived from an EMBL/GenBank/DDBJ whole genome shotgun (WGS) entry which is preliminary data.</text>
</comment>
<name>A0A368Y5G8_9BURK</name>
<dbReference type="RefSeq" id="WP_281277150.1">
    <property type="nucleotide sequence ID" value="NZ_QPJK01000001.1"/>
</dbReference>
<reference evidence="2 3" key="1">
    <citation type="submission" date="2018-07" db="EMBL/GenBank/DDBJ databases">
        <title>Genomic Encyclopedia of Type Strains, Phase IV (KMG-IV): sequencing the most valuable type-strain genomes for metagenomic binning, comparative biology and taxonomic classification.</title>
        <authorList>
            <person name="Goeker M."/>
        </authorList>
    </citation>
    <scope>NUCLEOTIDE SEQUENCE [LARGE SCALE GENOMIC DNA]</scope>
    <source>
        <strain evidence="2 3">DSM 21634</strain>
    </source>
</reference>
<evidence type="ECO:0000313" key="2">
    <source>
        <dbReference type="EMBL" id="RCW75442.1"/>
    </source>
</evidence>
<feature type="chain" id="PRO_5016778839" evidence="1">
    <location>
        <begin position="24"/>
        <end position="40"/>
    </location>
</feature>